<dbReference type="GO" id="GO:0006488">
    <property type="term" value="P:dolichol-linked oligosaccharide biosynthetic process"/>
    <property type="evidence" value="ECO:0007669"/>
    <property type="project" value="TreeGrafter"/>
</dbReference>
<evidence type="ECO:0000259" key="23">
    <source>
        <dbReference type="Pfam" id="PF00535"/>
    </source>
</evidence>
<dbReference type="GO" id="GO:0006506">
    <property type="term" value="P:GPI anchor biosynthetic process"/>
    <property type="evidence" value="ECO:0007669"/>
    <property type="project" value="TreeGrafter"/>
</dbReference>
<dbReference type="OrthoDB" id="9810303at2"/>
<comment type="caution">
    <text evidence="25">The sequence shown here is derived from an EMBL/GenBank/DDBJ whole genome shotgun (WGS) entry which is preliminary data.</text>
</comment>
<dbReference type="GO" id="GO:0016020">
    <property type="term" value="C:membrane"/>
    <property type="evidence" value="ECO:0007669"/>
    <property type="project" value="UniProtKB-SubCell"/>
</dbReference>
<evidence type="ECO:0000256" key="14">
    <source>
        <dbReference type="ARBA" id="ARBA00022989"/>
    </source>
</evidence>
<dbReference type="EC" id="2.4.1.83" evidence="8"/>
<evidence type="ECO:0000256" key="17">
    <source>
        <dbReference type="ARBA" id="ARBA00053724"/>
    </source>
</evidence>
<dbReference type="GO" id="GO:0004582">
    <property type="term" value="F:dolichyl-phosphate beta-D-mannosyltransferase activity"/>
    <property type="evidence" value="ECO:0007669"/>
    <property type="project" value="UniProtKB-EC"/>
</dbReference>
<keyword evidence="14 22" id="KW-1133">Transmembrane helix</keyword>
<evidence type="ECO:0000256" key="20">
    <source>
        <dbReference type="ARBA" id="ARBA00082614"/>
    </source>
</evidence>
<reference evidence="25" key="1">
    <citation type="submission" date="2016-09" db="EMBL/GenBank/DDBJ databases">
        <title>Draft genome of thermotolerant cyanobacterium Desertifilum sp. strain IPPAS B-1220.</title>
        <authorList>
            <person name="Sinetova M.A."/>
            <person name="Bolakhan K."/>
            <person name="Zayadan B.K."/>
            <person name="Mironov K.S."/>
            <person name="Ustinova V."/>
            <person name="Kupriyanova E.V."/>
            <person name="Sidorov R.A."/>
            <person name="Skrypnik A.N."/>
            <person name="Gogoleva N.E."/>
            <person name="Gogolev Y.V."/>
            <person name="Los D.A."/>
        </authorList>
    </citation>
    <scope>NUCLEOTIDE SEQUENCE [LARGE SCALE GENOMIC DNA]</scope>
    <source>
        <strain evidence="25">IPPAS B-1220</strain>
    </source>
</reference>
<comment type="subcellular location">
    <subcellularLocation>
        <location evidence="5">Endomembrane system</location>
    </subcellularLocation>
    <subcellularLocation>
        <location evidence="4">Membrane</location>
        <topology evidence="4">Multi-pass membrane protein</topology>
    </subcellularLocation>
</comment>
<accession>A0A1E5QGD3</accession>
<evidence type="ECO:0000256" key="6">
    <source>
        <dbReference type="ARBA" id="ARBA00004922"/>
    </source>
</evidence>
<dbReference type="CDD" id="cd06442">
    <property type="entry name" value="DPM1_like"/>
    <property type="match status" value="1"/>
</dbReference>
<keyword evidence="9" id="KW-0328">Glycosyltransferase</keyword>
<evidence type="ECO:0000256" key="12">
    <source>
        <dbReference type="ARBA" id="ARBA00022723"/>
    </source>
</evidence>
<comment type="cofactor">
    <cofactor evidence="3">
        <name>Mg(2+)</name>
        <dbReference type="ChEBI" id="CHEBI:18420"/>
    </cofactor>
</comment>
<evidence type="ECO:0000256" key="9">
    <source>
        <dbReference type="ARBA" id="ARBA00022676"/>
    </source>
</evidence>
<evidence type="ECO:0000256" key="5">
    <source>
        <dbReference type="ARBA" id="ARBA00004308"/>
    </source>
</evidence>
<comment type="function">
    <text evidence="17">Transfers mannose from GDP-mannose to dolichol monophosphate to form dolichol phosphate mannose (Dol-P-Man) which is the mannosyl donor in pathways leading to N-glycosylation, glycosyl phosphatidylinositol membrane anchoring, and O-mannosylation of proteins.</text>
</comment>
<gene>
    <name evidence="25" type="ORF">BH720_18190</name>
</gene>
<dbReference type="Pfam" id="PF04138">
    <property type="entry name" value="GtrA_DPMS_TM"/>
    <property type="match status" value="1"/>
</dbReference>
<feature type="transmembrane region" description="Helical" evidence="22">
    <location>
        <begin position="343"/>
        <end position="364"/>
    </location>
</feature>
<evidence type="ECO:0000256" key="8">
    <source>
        <dbReference type="ARBA" id="ARBA00012704"/>
    </source>
</evidence>
<evidence type="ECO:0000259" key="24">
    <source>
        <dbReference type="Pfam" id="PF04138"/>
    </source>
</evidence>
<evidence type="ECO:0000256" key="18">
    <source>
        <dbReference type="ARBA" id="ARBA00074878"/>
    </source>
</evidence>
<evidence type="ECO:0000256" key="22">
    <source>
        <dbReference type="SAM" id="Phobius"/>
    </source>
</evidence>
<evidence type="ECO:0000256" key="15">
    <source>
        <dbReference type="ARBA" id="ARBA00023136"/>
    </source>
</evidence>
<dbReference type="FunFam" id="3.90.550.10:FF:000119">
    <property type="entry name" value="Dolichol-phosphate mannosyltransferase subunit 1"/>
    <property type="match status" value="1"/>
</dbReference>
<proteinExistence type="inferred from homology"/>
<dbReference type="InterPro" id="IPR039528">
    <property type="entry name" value="DPM1-like"/>
</dbReference>
<comment type="cofactor">
    <cofactor evidence="1">
        <name>Ca(2+)</name>
        <dbReference type="ChEBI" id="CHEBI:29108"/>
    </cofactor>
</comment>
<organism evidence="25">
    <name type="scientific">Desertifilum tharense IPPAS B-1220</name>
    <dbReference type="NCBI Taxonomy" id="1781255"/>
    <lineage>
        <taxon>Bacteria</taxon>
        <taxon>Bacillati</taxon>
        <taxon>Cyanobacteriota</taxon>
        <taxon>Cyanophyceae</taxon>
        <taxon>Desertifilales</taxon>
        <taxon>Desertifilaceae</taxon>
        <taxon>Desertifilum</taxon>
    </lineage>
</organism>
<dbReference type="InterPro" id="IPR001173">
    <property type="entry name" value="Glyco_trans_2-like"/>
</dbReference>
<dbReference type="GO" id="GO:0012505">
    <property type="term" value="C:endomembrane system"/>
    <property type="evidence" value="ECO:0007669"/>
    <property type="project" value="UniProtKB-SubCell"/>
</dbReference>
<evidence type="ECO:0000256" key="7">
    <source>
        <dbReference type="ARBA" id="ARBA00006739"/>
    </source>
</evidence>
<dbReference type="Pfam" id="PF00535">
    <property type="entry name" value="Glycos_transf_2"/>
    <property type="match status" value="1"/>
</dbReference>
<dbReference type="GO" id="GO:0000271">
    <property type="term" value="P:polysaccharide biosynthetic process"/>
    <property type="evidence" value="ECO:0007669"/>
    <property type="project" value="InterPro"/>
</dbReference>
<protein>
    <recommendedName>
        <fullName evidence="18">Dolichol-phosphate mannosyltransferase</fullName>
        <ecNumber evidence="8">2.4.1.83</ecNumber>
    </recommendedName>
    <alternativeName>
        <fullName evidence="20">Dolichol-phosphate mannose synthase</fullName>
    </alternativeName>
    <alternativeName>
        <fullName evidence="19">Dolichyl-phosphate beta-D-mannosyltransferase</fullName>
    </alternativeName>
    <alternativeName>
        <fullName evidence="21">Mannose-P-dolichol synthase</fullName>
    </alternativeName>
</protein>
<evidence type="ECO:0000256" key="19">
    <source>
        <dbReference type="ARBA" id="ARBA00082336"/>
    </source>
</evidence>
<keyword evidence="12" id="KW-0479">Metal-binding</keyword>
<feature type="domain" description="GtrA/DPMS transmembrane" evidence="24">
    <location>
        <begin position="272"/>
        <end position="399"/>
    </location>
</feature>
<dbReference type="PANTHER" id="PTHR43398:SF1">
    <property type="entry name" value="DOLICHOL-PHOSPHATE MANNOSYLTRANSFERASE SUBUNIT 1"/>
    <property type="match status" value="1"/>
</dbReference>
<dbReference type="STRING" id="1781255.BH720_18190"/>
<dbReference type="SUPFAM" id="SSF53448">
    <property type="entry name" value="Nucleotide-diphospho-sugar transferases"/>
    <property type="match status" value="1"/>
</dbReference>
<dbReference type="InterPro" id="IPR029044">
    <property type="entry name" value="Nucleotide-diphossugar_trans"/>
</dbReference>
<feature type="transmembrane region" description="Helical" evidence="22">
    <location>
        <begin position="376"/>
        <end position="394"/>
    </location>
</feature>
<dbReference type="PANTHER" id="PTHR43398">
    <property type="entry name" value="DOLICHOL-PHOSPHATE MANNOSYLTRANSFERASE SUBUNIT 1"/>
    <property type="match status" value="1"/>
</dbReference>
<evidence type="ECO:0000256" key="11">
    <source>
        <dbReference type="ARBA" id="ARBA00022692"/>
    </source>
</evidence>
<feature type="domain" description="Glycosyltransferase 2-like" evidence="23">
    <location>
        <begin position="33"/>
        <end position="195"/>
    </location>
</feature>
<keyword evidence="11 22" id="KW-0812">Transmembrane</keyword>
<evidence type="ECO:0000313" key="25">
    <source>
        <dbReference type="EMBL" id="OEJ73760.1"/>
    </source>
</evidence>
<evidence type="ECO:0000256" key="10">
    <source>
        <dbReference type="ARBA" id="ARBA00022679"/>
    </source>
</evidence>
<evidence type="ECO:0000256" key="4">
    <source>
        <dbReference type="ARBA" id="ARBA00004141"/>
    </source>
</evidence>
<keyword evidence="16" id="KW-0464">Manganese</keyword>
<dbReference type="Gene3D" id="3.90.550.10">
    <property type="entry name" value="Spore Coat Polysaccharide Biosynthesis Protein SpsA, Chain A"/>
    <property type="match status" value="1"/>
</dbReference>
<comment type="cofactor">
    <cofactor evidence="2">
        <name>Mn(2+)</name>
        <dbReference type="ChEBI" id="CHEBI:29035"/>
    </cofactor>
</comment>
<dbReference type="EMBL" id="MJGC01000079">
    <property type="protein sequence ID" value="OEJ73760.1"/>
    <property type="molecule type" value="Genomic_DNA"/>
</dbReference>
<dbReference type="InterPro" id="IPR007267">
    <property type="entry name" value="GtrA_DPMS_TM"/>
</dbReference>
<keyword evidence="10" id="KW-0808">Transferase</keyword>
<dbReference type="GO" id="GO:0046872">
    <property type="term" value="F:metal ion binding"/>
    <property type="evidence" value="ECO:0007669"/>
    <property type="project" value="UniProtKB-KW"/>
</dbReference>
<name>A0A1E5QGD3_9CYAN</name>
<evidence type="ECO:0000256" key="3">
    <source>
        <dbReference type="ARBA" id="ARBA00001946"/>
    </source>
</evidence>
<comment type="similarity">
    <text evidence="7">Belongs to the glycosyltransferase 2 family.</text>
</comment>
<evidence type="ECO:0000256" key="2">
    <source>
        <dbReference type="ARBA" id="ARBA00001936"/>
    </source>
</evidence>
<evidence type="ECO:0000256" key="21">
    <source>
        <dbReference type="ARBA" id="ARBA00083744"/>
    </source>
</evidence>
<keyword evidence="15 22" id="KW-0472">Membrane</keyword>
<sequence length="406" mass="46228">MSNPAKILTSAPNLELIIPEIPEEEVQKPVKLSIVLPTYNESENIVPIVQHLTSLLNPVLRKDYELIVVDDNSPDRTWEIAESIVSKYPNLRVVRRTEERGLSTAAIRGWQVARGEILGIIDADLQHPPEVLLKMLLLLKKNPKVDLVVASRHVEEGGVSEWSFIRRVLSRGAQILGLIILPEVIGRVSDPMSGYFLVRRNAIANQNLSPLGYKILVEVLGRGSIRNIAEVGYVFQERQVGNSKVSWKQYVEYLRHLVRLRITLWPIGRFLRFGIVGFSGVFVDMTFLYLLSDPSTLGWNLTLSKILAAEVAIVNNFLWNDAWTFGDLSRSQQGWKKRLKRFLKFNAICSLGLFLNVAILNFAYNVLDLYLLPNGRYIANLLAIAIVTMWNFWLNMKLSWRVTQVK</sequence>
<evidence type="ECO:0000256" key="1">
    <source>
        <dbReference type="ARBA" id="ARBA00001913"/>
    </source>
</evidence>
<evidence type="ECO:0000256" key="13">
    <source>
        <dbReference type="ARBA" id="ARBA00022842"/>
    </source>
</evidence>
<dbReference type="AlphaFoldDB" id="A0A1E5QGD3"/>
<feature type="transmembrane region" description="Helical" evidence="22">
    <location>
        <begin position="270"/>
        <end position="291"/>
    </location>
</feature>
<dbReference type="GO" id="GO:0035269">
    <property type="term" value="P:protein O-linked glycosylation via mannose"/>
    <property type="evidence" value="ECO:0007669"/>
    <property type="project" value="TreeGrafter"/>
</dbReference>
<keyword evidence="13" id="KW-0460">Magnesium</keyword>
<comment type="pathway">
    <text evidence="6">Protein modification; protein glycosylation.</text>
</comment>
<evidence type="ECO:0000256" key="16">
    <source>
        <dbReference type="ARBA" id="ARBA00023211"/>
    </source>
</evidence>